<organism evidence="1 2">
    <name type="scientific">Hamadaea flava</name>
    <dbReference type="NCBI Taxonomy" id="1742688"/>
    <lineage>
        <taxon>Bacteria</taxon>
        <taxon>Bacillati</taxon>
        <taxon>Actinomycetota</taxon>
        <taxon>Actinomycetes</taxon>
        <taxon>Micromonosporales</taxon>
        <taxon>Micromonosporaceae</taxon>
        <taxon>Hamadaea</taxon>
    </lineage>
</organism>
<gene>
    <name evidence="1" type="ORF">ACFOZ4_21110</name>
</gene>
<comment type="caution">
    <text evidence="1">The sequence shown here is derived from an EMBL/GenBank/DDBJ whole genome shotgun (WGS) entry which is preliminary data.</text>
</comment>
<dbReference type="EMBL" id="JBHSAY010000009">
    <property type="protein sequence ID" value="MFC4133119.1"/>
    <property type="molecule type" value="Genomic_DNA"/>
</dbReference>
<keyword evidence="2" id="KW-1185">Reference proteome</keyword>
<reference evidence="2" key="1">
    <citation type="journal article" date="2019" name="Int. J. Syst. Evol. Microbiol.">
        <title>The Global Catalogue of Microorganisms (GCM) 10K type strain sequencing project: providing services to taxonomists for standard genome sequencing and annotation.</title>
        <authorList>
            <consortium name="The Broad Institute Genomics Platform"/>
            <consortium name="The Broad Institute Genome Sequencing Center for Infectious Disease"/>
            <person name="Wu L."/>
            <person name="Ma J."/>
        </authorList>
    </citation>
    <scope>NUCLEOTIDE SEQUENCE [LARGE SCALE GENOMIC DNA]</scope>
    <source>
        <strain evidence="2">CGMCC 4.7289</strain>
    </source>
</reference>
<sequence>MISDDEWFSSEHEPRTDHEREFLHRVRDLSDGLGRVGVTKPDTQAWMFEDDDGIWMLLHVDLATDHIEQTLRVDYSDSRVLGGLSPGGLNWDAEIRYSQCEIDMSDPQMRVVEAAGSSSELGEIVAGWFLRRAQEFRRTSPRV</sequence>
<accession>A0ABV8LS74</accession>
<evidence type="ECO:0000313" key="1">
    <source>
        <dbReference type="EMBL" id="MFC4133119.1"/>
    </source>
</evidence>
<name>A0ABV8LS74_9ACTN</name>
<evidence type="ECO:0000313" key="2">
    <source>
        <dbReference type="Proteomes" id="UP001595816"/>
    </source>
</evidence>
<dbReference type="Proteomes" id="UP001595816">
    <property type="component" value="Unassembled WGS sequence"/>
</dbReference>
<protein>
    <submittedName>
        <fullName evidence="1">Uncharacterized protein</fullName>
    </submittedName>
</protein>
<dbReference type="RefSeq" id="WP_253751693.1">
    <property type="nucleotide sequence ID" value="NZ_JAMZDZ010000001.1"/>
</dbReference>
<proteinExistence type="predicted"/>